<name>A0A8K0DGS8_IGNLU</name>
<protein>
    <submittedName>
        <fullName evidence="1">Uncharacterized protein</fullName>
    </submittedName>
</protein>
<sequence>MDALKKRRVPQRATFTKLAKVTDDEVKKEVPNIKLLRANLITLEEKLDSLKPLDMEVINLLIEKDALETNTQNEAEDTDKCTSMFNLLKVRIGNENWLSTSILNIVTNNLKHKVAAHFWSDSATVIAWMKKCEQWEMFAQNRDLNPADLPSRGSSLRRLIKSDWLSGLAWLLGPL</sequence>
<keyword evidence="2" id="KW-1185">Reference proteome</keyword>
<evidence type="ECO:0000313" key="1">
    <source>
        <dbReference type="EMBL" id="KAF2902988.1"/>
    </source>
</evidence>
<comment type="caution">
    <text evidence="1">The sequence shown here is derived from an EMBL/GenBank/DDBJ whole genome shotgun (WGS) entry which is preliminary data.</text>
</comment>
<dbReference type="EMBL" id="VTPC01001128">
    <property type="protein sequence ID" value="KAF2902988.1"/>
    <property type="molecule type" value="Genomic_DNA"/>
</dbReference>
<dbReference type="AlphaFoldDB" id="A0A8K0DGS8"/>
<accession>A0A8K0DGS8</accession>
<evidence type="ECO:0000313" key="2">
    <source>
        <dbReference type="Proteomes" id="UP000801492"/>
    </source>
</evidence>
<dbReference type="Proteomes" id="UP000801492">
    <property type="component" value="Unassembled WGS sequence"/>
</dbReference>
<gene>
    <name evidence="1" type="ORF">ILUMI_03199</name>
</gene>
<reference evidence="1" key="1">
    <citation type="submission" date="2019-08" db="EMBL/GenBank/DDBJ databases">
        <title>The genome of the North American firefly Photinus pyralis.</title>
        <authorList>
            <consortium name="Photinus pyralis genome working group"/>
            <person name="Fallon T.R."/>
            <person name="Sander Lower S.E."/>
            <person name="Weng J.-K."/>
        </authorList>
    </citation>
    <scope>NUCLEOTIDE SEQUENCE</scope>
    <source>
        <strain evidence="1">TRF0915ILg1</strain>
        <tissue evidence="1">Whole body</tissue>
    </source>
</reference>
<proteinExistence type="predicted"/>
<organism evidence="1 2">
    <name type="scientific">Ignelater luminosus</name>
    <name type="common">Cucubano</name>
    <name type="synonym">Pyrophorus luminosus</name>
    <dbReference type="NCBI Taxonomy" id="2038154"/>
    <lineage>
        <taxon>Eukaryota</taxon>
        <taxon>Metazoa</taxon>
        <taxon>Ecdysozoa</taxon>
        <taxon>Arthropoda</taxon>
        <taxon>Hexapoda</taxon>
        <taxon>Insecta</taxon>
        <taxon>Pterygota</taxon>
        <taxon>Neoptera</taxon>
        <taxon>Endopterygota</taxon>
        <taxon>Coleoptera</taxon>
        <taxon>Polyphaga</taxon>
        <taxon>Elateriformia</taxon>
        <taxon>Elateroidea</taxon>
        <taxon>Elateridae</taxon>
        <taxon>Agrypninae</taxon>
        <taxon>Pyrophorini</taxon>
        <taxon>Ignelater</taxon>
    </lineage>
</organism>